<keyword evidence="2" id="KW-0028">Amino-acid biosynthesis</keyword>
<evidence type="ECO:0000256" key="2">
    <source>
        <dbReference type="ARBA" id="ARBA00022605"/>
    </source>
</evidence>
<name>A0A1G4J6T8_9SACH</name>
<gene>
    <name evidence="8" type="ORF">LAMI_0C10990G</name>
</gene>
<dbReference type="Proteomes" id="UP000191024">
    <property type="component" value="Chromosome C"/>
</dbReference>
<dbReference type="Gene3D" id="3.90.1150.10">
    <property type="entry name" value="Aspartate Aminotransferase, domain 1"/>
    <property type="match status" value="1"/>
</dbReference>
<dbReference type="InterPro" id="IPR000277">
    <property type="entry name" value="Cys/Met-Metab_PyrdxlP-dep_enz"/>
</dbReference>
<keyword evidence="3 7" id="KW-0663">Pyridoxal phosphate</keyword>
<dbReference type="Pfam" id="PF01053">
    <property type="entry name" value="Cys_Met_Meta_PP"/>
    <property type="match status" value="1"/>
</dbReference>
<dbReference type="OrthoDB" id="10047078at2759"/>
<evidence type="ECO:0000256" key="6">
    <source>
        <dbReference type="ARBA" id="ARBA00061376"/>
    </source>
</evidence>
<reference evidence="9" key="1">
    <citation type="submission" date="2016-03" db="EMBL/GenBank/DDBJ databases">
        <authorList>
            <person name="Devillers H."/>
        </authorList>
    </citation>
    <scope>NUCLEOTIDE SEQUENCE [LARGE SCALE GENOMIC DNA]</scope>
</reference>
<evidence type="ECO:0000256" key="1">
    <source>
        <dbReference type="ARBA" id="ARBA00001933"/>
    </source>
</evidence>
<evidence type="ECO:0000313" key="9">
    <source>
        <dbReference type="Proteomes" id="UP000191024"/>
    </source>
</evidence>
<dbReference type="PANTHER" id="PTHR42699">
    <property type="match status" value="1"/>
</dbReference>
<dbReference type="GO" id="GO:0019346">
    <property type="term" value="P:transsulfuration"/>
    <property type="evidence" value="ECO:0007669"/>
    <property type="project" value="InterPro"/>
</dbReference>
<comment type="cofactor">
    <cofactor evidence="1 7">
        <name>pyridoxal 5'-phosphate</name>
        <dbReference type="ChEBI" id="CHEBI:597326"/>
    </cofactor>
</comment>
<keyword evidence="4" id="KW-0486">Methionine biosynthesis</keyword>
<protein>
    <submittedName>
        <fullName evidence="8">LAMI_0C10990g1_1</fullName>
    </submittedName>
</protein>
<evidence type="ECO:0000256" key="7">
    <source>
        <dbReference type="RuleBase" id="RU362118"/>
    </source>
</evidence>
<dbReference type="PANTHER" id="PTHR42699:SF1">
    <property type="entry name" value="CYSTATHIONINE GAMMA-SYNTHASE-RELATED"/>
    <property type="match status" value="1"/>
</dbReference>
<comment type="pathway">
    <text evidence="5">Amino-acid biosynthesis; L-methionine biosynthesis via de novo pathway.</text>
</comment>
<sequence>MTEVEFGQPLPSNLDYAVSFGIPTWESAVKYVEKDPYFVSKMKTGYPRYFPQPAIQTLCGHFIKKYGRNSVNCRPFPSLKCARDCLDHVKAKNGSKSKAYLASETFHLRDSSQNDSSQLTFTIAVVFAPDDEIEVVKEYWKLTGECVSSRLAAFINQCLEDVGSESSPYHLKRPEIALLKERGEDAKLQVKKRIADNHTKQLSGKKIAIDPLKDVFLVSSGMSSIFNTRKLLTSWESNKTSETSCYTAGVFGFPFKDTKVIMEKFGECLFFGFGDSRDVKQLKNYLEKGDNRILAIYLETPSNPMLNVPDLQNLRKLADDNEFFIIIDDTIGGLNINVLPYADIVCTSLTKLFSGSSNVMGGSILLNPQSKIYPFARTYFESTEFEELLWLQDAIVLEENSRDYEERTTKTNQNTKKLLDEVLLPLEGEIFKKVYYPSVSSKETLQNYDAIRYPEAGYGSLFSLSFYNEKDAKTFYDNLKVFKGPSNGTNFTLACPYVHLAHHFELDAVSKYGADAGFVRVSVGLEDIKWLARVFEDAIAAVKR</sequence>
<evidence type="ECO:0000313" key="8">
    <source>
        <dbReference type="EMBL" id="SCU85363.1"/>
    </source>
</evidence>
<dbReference type="InterPro" id="IPR015424">
    <property type="entry name" value="PyrdxlP-dep_Trfase"/>
</dbReference>
<dbReference type="GO" id="GO:0030170">
    <property type="term" value="F:pyridoxal phosphate binding"/>
    <property type="evidence" value="ECO:0007669"/>
    <property type="project" value="InterPro"/>
</dbReference>
<proteinExistence type="inferred from homology"/>
<dbReference type="AlphaFoldDB" id="A0A1G4J6T8"/>
<dbReference type="SUPFAM" id="SSF53383">
    <property type="entry name" value="PLP-dependent transferases"/>
    <property type="match status" value="1"/>
</dbReference>
<dbReference type="FunFam" id="3.90.1150.10:FF:000063">
    <property type="entry name" value="Probable cystathionine gamma-synthase"/>
    <property type="match status" value="1"/>
</dbReference>
<dbReference type="InterPro" id="IPR015421">
    <property type="entry name" value="PyrdxlP-dep_Trfase_major"/>
</dbReference>
<dbReference type="GO" id="GO:0009086">
    <property type="term" value="P:methionine biosynthetic process"/>
    <property type="evidence" value="ECO:0007669"/>
    <property type="project" value="UniProtKB-KW"/>
</dbReference>
<evidence type="ECO:0000256" key="5">
    <source>
        <dbReference type="ARBA" id="ARBA00034478"/>
    </source>
</evidence>
<accession>A0A1G4J6T8</accession>
<dbReference type="EMBL" id="LT598466">
    <property type="protein sequence ID" value="SCU85363.1"/>
    <property type="molecule type" value="Genomic_DNA"/>
</dbReference>
<comment type="similarity">
    <text evidence="6">Belongs to the trans-sulfuration enzymes family. MET7 subfamily.</text>
</comment>
<evidence type="ECO:0000256" key="3">
    <source>
        <dbReference type="ARBA" id="ARBA00022898"/>
    </source>
</evidence>
<dbReference type="GO" id="GO:0003962">
    <property type="term" value="F:cystathionine gamma-synthase activity"/>
    <property type="evidence" value="ECO:0007669"/>
    <property type="project" value="TreeGrafter"/>
</dbReference>
<dbReference type="STRING" id="1230905.A0A1G4J6T8"/>
<dbReference type="Gene3D" id="3.40.640.10">
    <property type="entry name" value="Type I PLP-dependent aspartate aminotransferase-like (Major domain)"/>
    <property type="match status" value="1"/>
</dbReference>
<organism evidence="8 9">
    <name type="scientific">Lachancea mirantina</name>
    <dbReference type="NCBI Taxonomy" id="1230905"/>
    <lineage>
        <taxon>Eukaryota</taxon>
        <taxon>Fungi</taxon>
        <taxon>Dikarya</taxon>
        <taxon>Ascomycota</taxon>
        <taxon>Saccharomycotina</taxon>
        <taxon>Saccharomycetes</taxon>
        <taxon>Saccharomycetales</taxon>
        <taxon>Saccharomycetaceae</taxon>
        <taxon>Lachancea</taxon>
    </lineage>
</organism>
<keyword evidence="9" id="KW-1185">Reference proteome</keyword>
<dbReference type="InterPro" id="IPR015422">
    <property type="entry name" value="PyrdxlP-dep_Trfase_small"/>
</dbReference>
<dbReference type="InterPro" id="IPR051750">
    <property type="entry name" value="Trans-sulfuration_enzymes"/>
</dbReference>
<evidence type="ECO:0000256" key="4">
    <source>
        <dbReference type="ARBA" id="ARBA00023167"/>
    </source>
</evidence>